<proteinExistence type="predicted"/>
<protein>
    <submittedName>
        <fullName evidence="1">Uncharacterized protein</fullName>
    </submittedName>
</protein>
<name>A0ABV1I3W2_9FIRM</name>
<evidence type="ECO:0000313" key="2">
    <source>
        <dbReference type="Proteomes" id="UP001470288"/>
    </source>
</evidence>
<dbReference type="EMBL" id="JBBMFC010000031">
    <property type="protein sequence ID" value="MEQ2579888.1"/>
    <property type="molecule type" value="Genomic_DNA"/>
</dbReference>
<organism evidence="1 2">
    <name type="scientific">Hominiventricola aquisgranensis</name>
    <dbReference type="NCBI Taxonomy" id="3133164"/>
    <lineage>
        <taxon>Bacteria</taxon>
        <taxon>Bacillati</taxon>
        <taxon>Bacillota</taxon>
        <taxon>Clostridia</taxon>
        <taxon>Lachnospirales</taxon>
        <taxon>Lachnospiraceae</taxon>
        <taxon>Hominiventricola</taxon>
    </lineage>
</organism>
<sequence>MKNKEKIEELIGTSDGTINKNMDGEFIYMDIQIVPQQNIQ</sequence>
<gene>
    <name evidence="1" type="ORF">WMO62_13825</name>
</gene>
<dbReference type="RefSeq" id="WP_349145036.1">
    <property type="nucleotide sequence ID" value="NZ_JBBMFC010000031.1"/>
</dbReference>
<reference evidence="1 2" key="1">
    <citation type="submission" date="2024-03" db="EMBL/GenBank/DDBJ databases">
        <title>Human intestinal bacterial collection.</title>
        <authorList>
            <person name="Pauvert C."/>
            <person name="Hitch T.C.A."/>
            <person name="Clavel T."/>
        </authorList>
    </citation>
    <scope>NUCLEOTIDE SEQUENCE [LARGE SCALE GENOMIC DNA]</scope>
    <source>
        <strain evidence="1 2">CLA-AA-H78B</strain>
    </source>
</reference>
<comment type="caution">
    <text evidence="1">The sequence shown here is derived from an EMBL/GenBank/DDBJ whole genome shotgun (WGS) entry which is preliminary data.</text>
</comment>
<accession>A0ABV1I3W2</accession>
<keyword evidence="2" id="KW-1185">Reference proteome</keyword>
<dbReference type="Proteomes" id="UP001470288">
    <property type="component" value="Unassembled WGS sequence"/>
</dbReference>
<evidence type="ECO:0000313" key="1">
    <source>
        <dbReference type="EMBL" id="MEQ2579888.1"/>
    </source>
</evidence>